<comment type="similarity">
    <text evidence="2">Belongs to the organic radical-activating enzymes family.</text>
</comment>
<evidence type="ECO:0000256" key="8">
    <source>
        <dbReference type="ARBA" id="ARBA00023014"/>
    </source>
</evidence>
<evidence type="ECO:0000313" key="13">
    <source>
        <dbReference type="Proteomes" id="UP000013085"/>
    </source>
</evidence>
<dbReference type="SFLD" id="SFLDG01118">
    <property type="entry name" value="activating_enzymes__group_2"/>
    <property type="match status" value="1"/>
</dbReference>
<sequence length="302" mass="34168">MGVCNVFNIERYATEDGRGIRTVVFLKGCSLRCRWCANPESQRAGTEVLVKTNVCISCARCSVLCPEKAISYKEGYGYITDQSKCRQCGVCIRECYADAREIMGRKYNEDELLAEILKDRQYYGMSGGGVTFSGGEPLYYSEIIGAIGEQMHRRGYNTLVETCGHVPQKALEDINGRVDYIYYDFKQIDSEKHKELTGVDNTLILSNLEWLCGHYSGELSVRYPYIPGCNDDEASVNGFFRYIKSLNHISEIVFLPYHRLGLPKYQGLGRAYEMGNMPSLKKADLSFLVQRAEGFGLEIKIQ</sequence>
<evidence type="ECO:0000256" key="3">
    <source>
        <dbReference type="ARBA" id="ARBA00022485"/>
    </source>
</evidence>
<dbReference type="Gene3D" id="3.20.20.70">
    <property type="entry name" value="Aldolase class I"/>
    <property type="match status" value="1"/>
</dbReference>
<comment type="catalytic activity">
    <reaction evidence="9">
        <text>glycyl-[protein] + reduced [flavodoxin] + S-adenosyl-L-methionine = glycin-2-yl radical-[protein] + semiquinone [flavodoxin] + 5'-deoxyadenosine + L-methionine + H(+)</text>
        <dbReference type="Rhea" id="RHEA:61976"/>
        <dbReference type="Rhea" id="RHEA-COMP:10622"/>
        <dbReference type="Rhea" id="RHEA-COMP:14480"/>
        <dbReference type="Rhea" id="RHEA-COMP:15993"/>
        <dbReference type="Rhea" id="RHEA-COMP:15994"/>
        <dbReference type="ChEBI" id="CHEBI:15378"/>
        <dbReference type="ChEBI" id="CHEBI:17319"/>
        <dbReference type="ChEBI" id="CHEBI:29947"/>
        <dbReference type="ChEBI" id="CHEBI:32722"/>
        <dbReference type="ChEBI" id="CHEBI:57618"/>
        <dbReference type="ChEBI" id="CHEBI:57844"/>
        <dbReference type="ChEBI" id="CHEBI:59789"/>
        <dbReference type="ChEBI" id="CHEBI:140311"/>
    </reaction>
</comment>
<evidence type="ECO:0000259" key="11">
    <source>
        <dbReference type="PROSITE" id="PS51918"/>
    </source>
</evidence>
<dbReference type="InterPro" id="IPR040074">
    <property type="entry name" value="BssD/PflA/YjjW"/>
</dbReference>
<evidence type="ECO:0000256" key="6">
    <source>
        <dbReference type="ARBA" id="ARBA00023002"/>
    </source>
</evidence>
<feature type="domain" description="Radical SAM core" evidence="11">
    <location>
        <begin position="15"/>
        <end position="298"/>
    </location>
</feature>
<name>A0A0E2HUJ5_9FIRM</name>
<protein>
    <submittedName>
        <fullName evidence="12">Glycyl-radical enzyme activating protein family</fullName>
    </submittedName>
</protein>
<keyword evidence="7" id="KW-0408">Iron</keyword>
<keyword evidence="8" id="KW-0411">Iron-sulfur</keyword>
<organism evidence="12 13">
    <name type="scientific">[Clostridium] clostridioforme 90A8</name>
    <dbReference type="NCBI Taxonomy" id="999408"/>
    <lineage>
        <taxon>Bacteria</taxon>
        <taxon>Bacillati</taxon>
        <taxon>Bacillota</taxon>
        <taxon>Clostridia</taxon>
        <taxon>Lachnospirales</taxon>
        <taxon>Lachnospiraceae</taxon>
        <taxon>Enterocloster</taxon>
    </lineage>
</organism>
<dbReference type="InterPro" id="IPR034457">
    <property type="entry name" value="Organic_radical-activating"/>
</dbReference>
<dbReference type="InterPro" id="IPR013785">
    <property type="entry name" value="Aldolase_TIM"/>
</dbReference>
<dbReference type="InterPro" id="IPR017896">
    <property type="entry name" value="4Fe4S_Fe-S-bd"/>
</dbReference>
<evidence type="ECO:0000256" key="7">
    <source>
        <dbReference type="ARBA" id="ARBA00023004"/>
    </source>
</evidence>
<dbReference type="InterPro" id="IPR001989">
    <property type="entry name" value="Radical_activat_CS"/>
</dbReference>
<dbReference type="GO" id="GO:0016491">
    <property type="term" value="F:oxidoreductase activity"/>
    <property type="evidence" value="ECO:0007669"/>
    <property type="project" value="UniProtKB-KW"/>
</dbReference>
<dbReference type="HOGENOM" id="CLU_058969_0_0_9"/>
<dbReference type="SUPFAM" id="SSF54862">
    <property type="entry name" value="4Fe-4S ferredoxins"/>
    <property type="match status" value="1"/>
</dbReference>
<evidence type="ECO:0000256" key="9">
    <source>
        <dbReference type="ARBA" id="ARBA00047365"/>
    </source>
</evidence>
<accession>A0A0E2HUJ5</accession>
<dbReference type="GO" id="GO:0051539">
    <property type="term" value="F:4 iron, 4 sulfur cluster binding"/>
    <property type="evidence" value="ECO:0007669"/>
    <property type="project" value="UniProtKB-KW"/>
</dbReference>
<dbReference type="PROSITE" id="PS00198">
    <property type="entry name" value="4FE4S_FER_1"/>
    <property type="match status" value="1"/>
</dbReference>
<feature type="domain" description="4Fe-4S ferredoxin-type" evidence="10">
    <location>
        <begin position="46"/>
        <end position="75"/>
    </location>
</feature>
<dbReference type="PANTHER" id="PTHR30352">
    <property type="entry name" value="PYRUVATE FORMATE-LYASE-ACTIVATING ENZYME"/>
    <property type="match status" value="1"/>
</dbReference>
<dbReference type="EMBL" id="AGYR01000005">
    <property type="protein sequence ID" value="ENZ19388.1"/>
    <property type="molecule type" value="Genomic_DNA"/>
</dbReference>
<dbReference type="Pfam" id="PF13353">
    <property type="entry name" value="Fer4_12"/>
    <property type="match status" value="1"/>
</dbReference>
<dbReference type="InterPro" id="IPR012839">
    <property type="entry name" value="Organic_radical_activase"/>
</dbReference>
<keyword evidence="6" id="KW-0560">Oxidoreductase</keyword>
<dbReference type="GO" id="GO:0046872">
    <property type="term" value="F:metal ion binding"/>
    <property type="evidence" value="ECO:0007669"/>
    <property type="project" value="UniProtKB-KW"/>
</dbReference>
<evidence type="ECO:0000313" key="12">
    <source>
        <dbReference type="EMBL" id="ENZ19388.1"/>
    </source>
</evidence>
<keyword evidence="5" id="KW-0479">Metal-binding</keyword>
<evidence type="ECO:0000256" key="4">
    <source>
        <dbReference type="ARBA" id="ARBA00022691"/>
    </source>
</evidence>
<dbReference type="InterPro" id="IPR007197">
    <property type="entry name" value="rSAM"/>
</dbReference>
<comment type="cofactor">
    <cofactor evidence="1">
        <name>[4Fe-4S] cluster</name>
        <dbReference type="ChEBI" id="CHEBI:49883"/>
    </cofactor>
</comment>
<dbReference type="NCBIfam" id="TIGR02494">
    <property type="entry name" value="PFLE_PFLC"/>
    <property type="match status" value="1"/>
</dbReference>
<evidence type="ECO:0000256" key="2">
    <source>
        <dbReference type="ARBA" id="ARBA00009777"/>
    </source>
</evidence>
<dbReference type="AlphaFoldDB" id="A0A0E2HUJ5"/>
<reference evidence="12 13" key="1">
    <citation type="submission" date="2013-01" db="EMBL/GenBank/DDBJ databases">
        <title>The Genome Sequence of Clostridium clostridioforme 90A8.</title>
        <authorList>
            <consortium name="The Broad Institute Genome Sequencing Platform"/>
            <person name="Earl A."/>
            <person name="Ward D."/>
            <person name="Feldgarden M."/>
            <person name="Gevers D."/>
            <person name="Courvalin P."/>
            <person name="Lambert T."/>
            <person name="Walker B."/>
            <person name="Young S.K."/>
            <person name="Zeng Q."/>
            <person name="Gargeya S."/>
            <person name="Fitzgerald M."/>
            <person name="Haas B."/>
            <person name="Abouelleil A."/>
            <person name="Alvarado L."/>
            <person name="Arachchi H.M."/>
            <person name="Berlin A.M."/>
            <person name="Chapman S.B."/>
            <person name="Dewar J."/>
            <person name="Goldberg J."/>
            <person name="Griggs A."/>
            <person name="Gujja S."/>
            <person name="Hansen M."/>
            <person name="Howarth C."/>
            <person name="Imamovic A."/>
            <person name="Larimer J."/>
            <person name="McCowan C."/>
            <person name="Murphy C."/>
            <person name="Neiman D."/>
            <person name="Pearson M."/>
            <person name="Priest M."/>
            <person name="Roberts A."/>
            <person name="Saif S."/>
            <person name="Shea T."/>
            <person name="Sisk P."/>
            <person name="Sykes S."/>
            <person name="Wortman J."/>
            <person name="Nusbaum C."/>
            <person name="Birren B."/>
        </authorList>
    </citation>
    <scope>NUCLEOTIDE SEQUENCE [LARGE SCALE GENOMIC DNA]</scope>
    <source>
        <strain evidence="12 13">90A8</strain>
    </source>
</reference>
<evidence type="ECO:0000259" key="10">
    <source>
        <dbReference type="PROSITE" id="PS51379"/>
    </source>
</evidence>
<dbReference type="InterPro" id="IPR058240">
    <property type="entry name" value="rSAM_sf"/>
</dbReference>
<dbReference type="PATRIC" id="fig|999408.3.peg.824"/>
<dbReference type="PROSITE" id="PS51918">
    <property type="entry name" value="RADICAL_SAM"/>
    <property type="match status" value="1"/>
</dbReference>
<dbReference type="SFLD" id="SFLDG01066">
    <property type="entry name" value="organic_radical-activating_enz"/>
    <property type="match status" value="1"/>
</dbReference>
<dbReference type="Proteomes" id="UP000013085">
    <property type="component" value="Unassembled WGS sequence"/>
</dbReference>
<dbReference type="GeneID" id="57962365"/>
<proteinExistence type="inferred from homology"/>
<evidence type="ECO:0000256" key="1">
    <source>
        <dbReference type="ARBA" id="ARBA00001966"/>
    </source>
</evidence>
<dbReference type="PANTHER" id="PTHR30352:SF4">
    <property type="entry name" value="PYRUVATE FORMATE-LYASE 2-ACTIVATING ENZYME"/>
    <property type="match status" value="1"/>
</dbReference>
<dbReference type="PIRSF" id="PIRSF000371">
    <property type="entry name" value="PFL_act_enz"/>
    <property type="match status" value="1"/>
</dbReference>
<dbReference type="PROSITE" id="PS51379">
    <property type="entry name" value="4FE4S_FER_2"/>
    <property type="match status" value="2"/>
</dbReference>
<dbReference type="PROSITE" id="PS01087">
    <property type="entry name" value="RADICAL_ACTIVATING"/>
    <property type="match status" value="1"/>
</dbReference>
<comment type="caution">
    <text evidence="12">The sequence shown here is derived from an EMBL/GenBank/DDBJ whole genome shotgun (WGS) entry which is preliminary data.</text>
</comment>
<keyword evidence="3" id="KW-0004">4Fe-4S</keyword>
<feature type="domain" description="4Fe-4S ferredoxin-type" evidence="10">
    <location>
        <begin position="76"/>
        <end position="105"/>
    </location>
</feature>
<gene>
    <name evidence="12" type="ORF">HMPREF1090_00773</name>
</gene>
<keyword evidence="4" id="KW-0949">S-adenosyl-L-methionine</keyword>
<dbReference type="RefSeq" id="WP_002586878.1">
    <property type="nucleotide sequence ID" value="NZ_KB850987.1"/>
</dbReference>
<dbReference type="InterPro" id="IPR017900">
    <property type="entry name" value="4Fe4S_Fe_S_CS"/>
</dbReference>
<dbReference type="Pfam" id="PF04055">
    <property type="entry name" value="Radical_SAM"/>
    <property type="match status" value="1"/>
</dbReference>
<dbReference type="SUPFAM" id="SSF102114">
    <property type="entry name" value="Radical SAM enzymes"/>
    <property type="match status" value="1"/>
</dbReference>
<evidence type="ECO:0000256" key="5">
    <source>
        <dbReference type="ARBA" id="ARBA00022723"/>
    </source>
</evidence>
<dbReference type="SFLD" id="SFLDS00029">
    <property type="entry name" value="Radical_SAM"/>
    <property type="match status" value="1"/>
</dbReference>